<evidence type="ECO:0000313" key="9">
    <source>
        <dbReference type="Proteomes" id="UP000194857"/>
    </source>
</evidence>
<feature type="transmembrane region" description="Helical" evidence="5">
    <location>
        <begin position="46"/>
        <end position="72"/>
    </location>
</feature>
<evidence type="ECO:0000313" key="7">
    <source>
        <dbReference type="EMBL" id="OTI62322.1"/>
    </source>
</evidence>
<dbReference type="InterPro" id="IPR007829">
    <property type="entry name" value="TM2"/>
</dbReference>
<protein>
    <submittedName>
        <fullName evidence="8">NINE protein</fullName>
    </submittedName>
</protein>
<reference evidence="8 10" key="2">
    <citation type="submission" date="2017-08" db="EMBL/GenBank/DDBJ databases">
        <authorList>
            <person name="Feschi L."/>
            <person name="Jeukens J."/>
            <person name="Emond-Rheault J.-G."/>
            <person name="Kukavica-Ibrulj I."/>
            <person name="Boyle B."/>
            <person name="Levesque R.C."/>
        </authorList>
    </citation>
    <scope>NUCLEOTIDE SEQUENCE [LARGE SCALE GENOMIC DNA]</scope>
    <source>
        <strain evidence="8 10">PA-W36</strain>
    </source>
</reference>
<feature type="domain" description="TM2" evidence="6">
    <location>
        <begin position="17"/>
        <end position="75"/>
    </location>
</feature>
<proteinExistence type="predicted"/>
<keyword evidence="2 5" id="KW-0812">Transmembrane</keyword>
<dbReference type="EMBL" id="NSNE01000006">
    <property type="protein sequence ID" value="RPM17071.1"/>
    <property type="molecule type" value="Genomic_DNA"/>
</dbReference>
<evidence type="ECO:0000256" key="4">
    <source>
        <dbReference type="ARBA" id="ARBA00023136"/>
    </source>
</evidence>
<reference evidence="8 10" key="3">
    <citation type="submission" date="2019-01" db="EMBL/GenBank/DDBJ databases">
        <title>The Pseudomonas aeruginosa pan-genome provides new insights on its population structure, horizontal gene transfer and pathogenicity.</title>
        <authorList>
            <person name="Freschi L."/>
            <person name="Vincent A.T."/>
            <person name="Jeukens J."/>
            <person name="Emond-Rheault J.-G."/>
            <person name="Kukavica-Ibrulj I."/>
            <person name="Dupont M.-J."/>
            <person name="Charette S.J."/>
            <person name="Boyle B."/>
            <person name="Levesque R.C."/>
        </authorList>
    </citation>
    <scope>NUCLEOTIDE SEQUENCE [LARGE SCALE GENOMIC DNA]</scope>
    <source>
        <strain evidence="8 10">PA-W36</strain>
    </source>
</reference>
<gene>
    <name evidence="7" type="ORF">CAZ10_12195</name>
    <name evidence="8" type="ORF">IPC1295_12950</name>
</gene>
<dbReference type="EMBL" id="NFFZ01000005">
    <property type="protein sequence ID" value="OTI62322.1"/>
    <property type="molecule type" value="Genomic_DNA"/>
</dbReference>
<dbReference type="Pfam" id="PF05154">
    <property type="entry name" value="TM2"/>
    <property type="match status" value="1"/>
</dbReference>
<evidence type="ECO:0000313" key="8">
    <source>
        <dbReference type="EMBL" id="RPM17071.1"/>
    </source>
</evidence>
<dbReference type="OMA" id="WWFLLGF"/>
<dbReference type="PANTHER" id="PTHR21016">
    <property type="entry name" value="BETA-AMYLOID BINDING PROTEIN-RELATED"/>
    <property type="match status" value="1"/>
</dbReference>
<feature type="transmembrane region" description="Helical" evidence="5">
    <location>
        <begin position="21"/>
        <end position="40"/>
    </location>
</feature>
<keyword evidence="3 5" id="KW-1133">Transmembrane helix</keyword>
<evidence type="ECO:0000256" key="5">
    <source>
        <dbReference type="SAM" id="Phobius"/>
    </source>
</evidence>
<evidence type="ECO:0000256" key="2">
    <source>
        <dbReference type="ARBA" id="ARBA00022692"/>
    </source>
</evidence>
<dbReference type="RefSeq" id="WP_003140884.1">
    <property type="nucleotide sequence ID" value="NZ_AP014651.1"/>
</dbReference>
<dbReference type="GO" id="GO:0016020">
    <property type="term" value="C:membrane"/>
    <property type="evidence" value="ECO:0007669"/>
    <property type="project" value="UniProtKB-SubCell"/>
</dbReference>
<evidence type="ECO:0000256" key="3">
    <source>
        <dbReference type="ARBA" id="ARBA00022989"/>
    </source>
</evidence>
<accession>A0A0C7D4S5</accession>
<organism evidence="7 9">
    <name type="scientific">Pseudomonas aeruginosa</name>
    <dbReference type="NCBI Taxonomy" id="287"/>
    <lineage>
        <taxon>Bacteria</taxon>
        <taxon>Pseudomonadati</taxon>
        <taxon>Pseudomonadota</taxon>
        <taxon>Gammaproteobacteria</taxon>
        <taxon>Pseudomonadales</taxon>
        <taxon>Pseudomonadaceae</taxon>
        <taxon>Pseudomonas</taxon>
    </lineage>
</organism>
<comment type="subcellular location">
    <subcellularLocation>
        <location evidence="1">Membrane</location>
        <topology evidence="1">Multi-pass membrane protein</topology>
    </subcellularLocation>
</comment>
<dbReference type="AlphaFoldDB" id="A0A0C7D4S5"/>
<sequence length="111" mass="12152">MSLQSEMLVEQKVSNAQKSTGTAYLLWFFLGGFGAHRFYLGKTGTAVTQLIITLIGCFTLFPLIITGIWWIVDAFLIPGIIQGHTEQTRRDARLEVAALQVAGASASHPQD</sequence>
<dbReference type="Proteomes" id="UP000284767">
    <property type="component" value="Unassembled WGS sequence"/>
</dbReference>
<keyword evidence="4 5" id="KW-0472">Membrane</keyword>
<comment type="caution">
    <text evidence="7">The sequence shown here is derived from an EMBL/GenBank/DDBJ whole genome shotgun (WGS) entry which is preliminary data.</text>
</comment>
<dbReference type="PANTHER" id="PTHR21016:SF25">
    <property type="entry name" value="TM2 DOMAIN-CONTAINING PROTEIN DDB_G0277895-RELATED"/>
    <property type="match status" value="1"/>
</dbReference>
<dbReference type="Proteomes" id="UP000194857">
    <property type="component" value="Unassembled WGS sequence"/>
</dbReference>
<evidence type="ECO:0000313" key="10">
    <source>
        <dbReference type="Proteomes" id="UP000284767"/>
    </source>
</evidence>
<reference evidence="7 9" key="1">
    <citation type="submission" date="2017-05" db="EMBL/GenBank/DDBJ databases">
        <authorList>
            <person name="Song R."/>
            <person name="Chenine A.L."/>
            <person name="Ruprecht R.M."/>
        </authorList>
    </citation>
    <scope>NUCLEOTIDE SEQUENCE [LARGE SCALE GENOMIC DNA]</scope>
    <source>
        <strain evidence="7 9">S567_C10_BS</strain>
    </source>
</reference>
<dbReference type="InterPro" id="IPR050932">
    <property type="entry name" value="TM2D1-3-like"/>
</dbReference>
<evidence type="ECO:0000259" key="6">
    <source>
        <dbReference type="Pfam" id="PF05154"/>
    </source>
</evidence>
<evidence type="ECO:0000256" key="1">
    <source>
        <dbReference type="ARBA" id="ARBA00004141"/>
    </source>
</evidence>
<name>A0A0C7D4S5_PSEAI</name>